<proteinExistence type="predicted"/>
<dbReference type="PATRIC" id="fig|448.7.peg.630"/>
<organism evidence="1 2">
    <name type="scientific">Legionella erythra</name>
    <dbReference type="NCBI Taxonomy" id="448"/>
    <lineage>
        <taxon>Bacteria</taxon>
        <taxon>Pseudomonadati</taxon>
        <taxon>Pseudomonadota</taxon>
        <taxon>Gammaproteobacteria</taxon>
        <taxon>Legionellales</taxon>
        <taxon>Legionellaceae</taxon>
        <taxon>Legionella</taxon>
    </lineage>
</organism>
<dbReference type="Proteomes" id="UP000054773">
    <property type="component" value="Unassembled WGS sequence"/>
</dbReference>
<name>A0A0W0TUK1_LEGER</name>
<comment type="caution">
    <text evidence="1">The sequence shown here is derived from an EMBL/GenBank/DDBJ whole genome shotgun (WGS) entry which is preliminary data.</text>
</comment>
<dbReference type="NCBIfam" id="NF041950">
    <property type="entry name" value="CBU_0585_fam"/>
    <property type="match status" value="1"/>
</dbReference>
<gene>
    <name evidence="1" type="ORF">Lery_0604</name>
</gene>
<sequence>MNKHDLDKAYVSPIDKFLYQFDADHEKSASQLAEIRKYERINALRDNPDLPELESEIWRGF</sequence>
<keyword evidence="2" id="KW-1185">Reference proteome</keyword>
<dbReference type="InterPro" id="IPR049640">
    <property type="entry name" value="CBU_0585/lpg0581-like"/>
</dbReference>
<evidence type="ECO:0000313" key="2">
    <source>
        <dbReference type="Proteomes" id="UP000054773"/>
    </source>
</evidence>
<dbReference type="AlphaFoldDB" id="A0A0W0TUK1"/>
<protein>
    <submittedName>
        <fullName evidence="1">Uncharacterized protein</fullName>
    </submittedName>
</protein>
<dbReference type="EMBL" id="LNYA01000008">
    <property type="protein sequence ID" value="KTC99125.1"/>
    <property type="molecule type" value="Genomic_DNA"/>
</dbReference>
<dbReference type="OrthoDB" id="5639082at2"/>
<reference evidence="1 2" key="1">
    <citation type="submission" date="2015-11" db="EMBL/GenBank/DDBJ databases">
        <title>Genomic analysis of 38 Legionella species identifies large and diverse effector repertoires.</title>
        <authorList>
            <person name="Burstein D."/>
            <person name="Amaro F."/>
            <person name="Zusman T."/>
            <person name="Lifshitz Z."/>
            <person name="Cohen O."/>
            <person name="Gilbert J.A."/>
            <person name="Pupko T."/>
            <person name="Shuman H.A."/>
            <person name="Segal G."/>
        </authorList>
    </citation>
    <scope>NUCLEOTIDE SEQUENCE [LARGE SCALE GENOMIC DNA]</scope>
    <source>
        <strain evidence="1 2">SE-32A-C8</strain>
    </source>
</reference>
<dbReference type="RefSeq" id="WP_058525780.1">
    <property type="nucleotide sequence ID" value="NZ_CAAAHY010000009.1"/>
</dbReference>
<accession>A0A0W0TUK1</accession>
<evidence type="ECO:0000313" key="1">
    <source>
        <dbReference type="EMBL" id="KTC99125.1"/>
    </source>
</evidence>